<gene>
    <name evidence="2" type="ORF">HLPCO_002093</name>
</gene>
<dbReference type="STRING" id="1033810.HLPCO_002093"/>
<dbReference type="EMBL" id="AFNU02000007">
    <property type="protein sequence ID" value="ERJ11853.1"/>
    <property type="molecule type" value="Genomic_DNA"/>
</dbReference>
<evidence type="ECO:0000256" key="1">
    <source>
        <dbReference type="SAM" id="Phobius"/>
    </source>
</evidence>
<reference evidence="2 3" key="2">
    <citation type="journal article" date="2013" name="PLoS ONE">
        <title>INDIGO - INtegrated Data Warehouse of MIcrobial GenOmes with Examples from the Red Sea Extremophiles.</title>
        <authorList>
            <person name="Alam I."/>
            <person name="Antunes A."/>
            <person name="Kamau A.A."/>
            <person name="Ba Alawi W."/>
            <person name="Kalkatawi M."/>
            <person name="Stingl U."/>
            <person name="Bajic V.B."/>
        </authorList>
    </citation>
    <scope>NUCLEOTIDE SEQUENCE [LARGE SCALE GENOMIC DNA]</scope>
    <source>
        <strain evidence="2 3">SSD-17B</strain>
    </source>
</reference>
<dbReference type="InParanoid" id="U2E9N8"/>
<feature type="transmembrane region" description="Helical" evidence="1">
    <location>
        <begin position="99"/>
        <end position="121"/>
    </location>
</feature>
<name>U2E9N8_9MOLU</name>
<reference evidence="2 3" key="1">
    <citation type="journal article" date="2011" name="J. Bacteriol.">
        <title>Genome sequence of Haloplasma contractile, an unusual contractile bacterium from a deep-sea anoxic brine lake.</title>
        <authorList>
            <person name="Antunes A."/>
            <person name="Alam I."/>
            <person name="El Dorry H."/>
            <person name="Siam R."/>
            <person name="Robertson A."/>
            <person name="Bajic V.B."/>
            <person name="Stingl U."/>
        </authorList>
    </citation>
    <scope>NUCLEOTIDE SEQUENCE [LARGE SCALE GENOMIC DNA]</scope>
    <source>
        <strain evidence="2 3">SSD-17B</strain>
    </source>
</reference>
<sequence>MTRKQKFNLIAVVLVSILILVVTHYVNKYYLSGPVFDAVALLIRALAILIPGTMIYTSIIKVVFHGNPKEGVFKHLKRLLIIVGVLVLLFTYEPPYATYWFHIKHISFFGILAFVAVFLAVKRYLYIAGTDPFLVDPDKFRQSNRNFAKFYLLIAVTIFLIVVSNLQIWYINRYHIPPIYGCSYYDDYNHLIYESQFKGVCPELENVEIEKTETGSKLSFTVEEEYVFKEGLMYEHDLRKEVEKKVITSEIEYQYDSLGRVTDYSITYIEDDYHIGEGRGDEIDYIFTKTIQNTYGIDTVKSVHTTNNAKIIYHSKLVIPASDGISDGEIVVNRCDDLSCSNEASEGQGTEQMYNILINYEDNQVSRFLSQSDEFLELTEYAIYDSSFANRFYLDQFIEEQDTSQLSRLVKEVFYSKDTDFLKNISINMDEFQVNHEVEIHDKRIILSSDHQDYNLLTIIEEQEYGTKLKHHNLRRQENGMYPKTHADGDQNLIGVNIKQFNDYTGYMLSPNYKKVQFIYQKNPLLFDYEEDFKQRLTE</sequence>
<evidence type="ECO:0000313" key="3">
    <source>
        <dbReference type="Proteomes" id="UP000005707"/>
    </source>
</evidence>
<dbReference type="AlphaFoldDB" id="U2E9N8"/>
<protein>
    <submittedName>
        <fullName evidence="2">Uncharacterized protein</fullName>
    </submittedName>
</protein>
<dbReference type="eggNOG" id="ENOG502ZVA8">
    <property type="taxonomic scope" value="Bacteria"/>
</dbReference>
<evidence type="ECO:0000313" key="2">
    <source>
        <dbReference type="EMBL" id="ERJ11853.1"/>
    </source>
</evidence>
<keyword evidence="1" id="KW-1133">Transmembrane helix</keyword>
<feature type="transmembrane region" description="Helical" evidence="1">
    <location>
        <begin position="38"/>
        <end position="64"/>
    </location>
</feature>
<keyword evidence="1" id="KW-0472">Membrane</keyword>
<dbReference type="RefSeq" id="WP_008824525.1">
    <property type="nucleotide sequence ID" value="NZ_AFNU02000007.1"/>
</dbReference>
<feature type="transmembrane region" description="Helical" evidence="1">
    <location>
        <begin position="7"/>
        <end position="26"/>
    </location>
</feature>
<feature type="transmembrane region" description="Helical" evidence="1">
    <location>
        <begin position="76"/>
        <end position="93"/>
    </location>
</feature>
<proteinExistence type="predicted"/>
<feature type="transmembrane region" description="Helical" evidence="1">
    <location>
        <begin position="150"/>
        <end position="170"/>
    </location>
</feature>
<dbReference type="Proteomes" id="UP000005707">
    <property type="component" value="Unassembled WGS sequence"/>
</dbReference>
<accession>U2E9N8</accession>
<keyword evidence="3" id="KW-1185">Reference proteome</keyword>
<keyword evidence="1" id="KW-0812">Transmembrane</keyword>
<organism evidence="2 3">
    <name type="scientific">Haloplasma contractile SSD-17B</name>
    <dbReference type="NCBI Taxonomy" id="1033810"/>
    <lineage>
        <taxon>Bacteria</taxon>
        <taxon>Bacillati</taxon>
        <taxon>Mycoplasmatota</taxon>
        <taxon>Mollicutes</taxon>
        <taxon>Haloplasmatales</taxon>
        <taxon>Haloplasmataceae</taxon>
        <taxon>Haloplasma</taxon>
    </lineage>
</organism>
<comment type="caution">
    <text evidence="2">The sequence shown here is derived from an EMBL/GenBank/DDBJ whole genome shotgun (WGS) entry which is preliminary data.</text>
</comment>